<dbReference type="InterPro" id="IPR055951">
    <property type="entry name" value="DUF7529"/>
</dbReference>
<evidence type="ECO:0000256" key="1">
    <source>
        <dbReference type="SAM" id="MobiDB-lite"/>
    </source>
</evidence>
<comment type="caution">
    <text evidence="2">The sequence shown here is derived from an EMBL/GenBank/DDBJ whole genome shotgun (WGS) entry which is preliminary data.</text>
</comment>
<name>A0ABD6BSQ3_9EURY</name>
<keyword evidence="3" id="KW-1185">Reference proteome</keyword>
<dbReference type="Proteomes" id="UP001597139">
    <property type="component" value="Unassembled WGS sequence"/>
</dbReference>
<proteinExistence type="predicted"/>
<evidence type="ECO:0000313" key="3">
    <source>
        <dbReference type="Proteomes" id="UP001597139"/>
    </source>
</evidence>
<dbReference type="Pfam" id="PF24373">
    <property type="entry name" value="DUF7529"/>
    <property type="match status" value="1"/>
</dbReference>
<feature type="region of interest" description="Disordered" evidence="1">
    <location>
        <begin position="1"/>
        <end position="23"/>
    </location>
</feature>
<gene>
    <name evidence="2" type="ORF">ACFSAU_11180</name>
</gene>
<dbReference type="EMBL" id="JBHUCZ010000009">
    <property type="protein sequence ID" value="MFD1568057.1"/>
    <property type="molecule type" value="Genomic_DNA"/>
</dbReference>
<dbReference type="RefSeq" id="WP_267646770.1">
    <property type="nucleotide sequence ID" value="NZ_JANHGR010000001.1"/>
</dbReference>
<sequence length="166" mass="17863">MDEDADHGTRKEGTAAAVDDARSIADQRREAGWEATVVPAVDTSPVPADAEQGYSGFVHVVPESLADEVAAACERAAFPRYDAYRRSVGGDLFFVVELLDPETETALLVAGTYRAADAVPLYRQASREGVVETHLTRLNGESLGSIEHDAIEKLFPDGMETIAGRK</sequence>
<reference evidence="2 3" key="1">
    <citation type="journal article" date="2019" name="Int. J. Syst. Evol. Microbiol.">
        <title>The Global Catalogue of Microorganisms (GCM) 10K type strain sequencing project: providing services to taxonomists for standard genome sequencing and annotation.</title>
        <authorList>
            <consortium name="The Broad Institute Genomics Platform"/>
            <consortium name="The Broad Institute Genome Sequencing Center for Infectious Disease"/>
            <person name="Wu L."/>
            <person name="Ma J."/>
        </authorList>
    </citation>
    <scope>NUCLEOTIDE SEQUENCE [LARGE SCALE GENOMIC DNA]</scope>
    <source>
        <strain evidence="2 3">CGMCC 1.12859</strain>
    </source>
</reference>
<organism evidence="2 3">
    <name type="scientific">Halolamina litorea</name>
    <dbReference type="NCBI Taxonomy" id="1515593"/>
    <lineage>
        <taxon>Archaea</taxon>
        <taxon>Methanobacteriati</taxon>
        <taxon>Methanobacteriota</taxon>
        <taxon>Stenosarchaea group</taxon>
        <taxon>Halobacteria</taxon>
        <taxon>Halobacteriales</taxon>
        <taxon>Haloferacaceae</taxon>
    </lineage>
</organism>
<protein>
    <submittedName>
        <fullName evidence="2">Uncharacterized protein</fullName>
    </submittedName>
</protein>
<dbReference type="AlphaFoldDB" id="A0ABD6BSQ3"/>
<accession>A0ABD6BSQ3</accession>
<evidence type="ECO:0000313" key="2">
    <source>
        <dbReference type="EMBL" id="MFD1568057.1"/>
    </source>
</evidence>